<evidence type="ECO:0000313" key="1">
    <source>
        <dbReference type="EMBL" id="ACK74297.1"/>
    </source>
</evidence>
<keyword evidence="1" id="KW-0614">Plasmid</keyword>
<dbReference type="Proteomes" id="UP000006901">
    <property type="component" value="Plasmid ZS7_lp36"/>
</dbReference>
<evidence type="ECO:0000313" key="2">
    <source>
        <dbReference type="Proteomes" id="UP000006901"/>
    </source>
</evidence>
<protein>
    <submittedName>
        <fullName evidence="1">Uncharacterized protein</fullName>
    </submittedName>
</protein>
<dbReference type="RefSeq" id="WP_012614927.1">
    <property type="nucleotide sequence ID" value="NC_011778.1"/>
</dbReference>
<geneLocation type="plasmid" evidence="1 2">
    <name>ZS7_lp36</name>
</geneLocation>
<dbReference type="HOGENOM" id="CLU_2803913_0_0_12"/>
<proteinExistence type="predicted"/>
<name>A0A0H3BZU3_BORBZ</name>
<gene>
    <name evidence="1" type="ordered locus">BbuZS7_K20</name>
</gene>
<accession>A0A0H3BZU3</accession>
<dbReference type="AlphaFoldDB" id="A0A0H3BZU3"/>
<organism evidence="1 2">
    <name type="scientific">Borreliella burgdorferi (strain ZS7)</name>
    <name type="common">Borrelia burgdorferi</name>
    <dbReference type="NCBI Taxonomy" id="445985"/>
    <lineage>
        <taxon>Bacteria</taxon>
        <taxon>Pseudomonadati</taxon>
        <taxon>Spirochaetota</taxon>
        <taxon>Spirochaetia</taxon>
        <taxon>Spirochaetales</taxon>
        <taxon>Borreliaceae</taxon>
        <taxon>Borreliella</taxon>
    </lineage>
</organism>
<sequence>MNKNRVITCVVFALISSFKNFSQLCCLYSSEQDAFKEEINKRLYNCNLKNEKDKNIFLFMLHKLESV</sequence>
<reference evidence="1 2" key="1">
    <citation type="journal article" date="2011" name="J. Bacteriol.">
        <title>Whole-genome sequences of thirteen isolates of Borrelia burgdorferi.</title>
        <authorList>
            <person name="Schutzer S.E."/>
            <person name="Fraser-Liggett C.M."/>
            <person name="Casjens S.R."/>
            <person name="Qiu W.G."/>
            <person name="Dunn J.J."/>
            <person name="Mongodin E.F."/>
            <person name="Luft B.J."/>
        </authorList>
    </citation>
    <scope>NUCLEOTIDE SEQUENCE [LARGE SCALE GENOMIC DNA]</scope>
    <source>
        <strain evidence="1 2">ZS7</strain>
        <plasmid evidence="1 2">ZS7_lp36</plasmid>
    </source>
</reference>
<dbReference type="GeneID" id="56568474"/>
<dbReference type="KEGG" id="bbz:BbuZS7_K20"/>
<dbReference type="EMBL" id="CP001201">
    <property type="protein sequence ID" value="ACK74297.1"/>
    <property type="molecule type" value="Genomic_DNA"/>
</dbReference>